<evidence type="ECO:0000313" key="5">
    <source>
        <dbReference type="Proteomes" id="UP000188320"/>
    </source>
</evidence>
<dbReference type="GO" id="GO:0004725">
    <property type="term" value="F:protein tyrosine phosphatase activity"/>
    <property type="evidence" value="ECO:0007669"/>
    <property type="project" value="InterPro"/>
</dbReference>
<evidence type="ECO:0000313" key="4">
    <source>
        <dbReference type="EMBL" id="OMH81726.1"/>
    </source>
</evidence>
<gene>
    <name evidence="4" type="ORF">AX774_g4816</name>
</gene>
<comment type="similarity">
    <text evidence="1">Belongs to the protein-tyrosine phosphatase family. Non-receptor class subfamily.</text>
</comment>
<accession>A0A1R1PL86</accession>
<dbReference type="PROSITE" id="PS50055">
    <property type="entry name" value="TYR_PHOSPHATASE_PTP"/>
    <property type="match status" value="1"/>
</dbReference>
<dbReference type="SMART" id="SM00404">
    <property type="entry name" value="PTPc_motif"/>
    <property type="match status" value="1"/>
</dbReference>
<sequence>MSFEKQIKRSGFKRILSKIAASPDRGSIREKFGIVSEVEEEIANTYTLQAQYNLQNNWSQSVFAQRKNRYYNIYPYDYNRVILNSTTKPICTEKIQKRQKKFEAISCIPQNDLDLGNPEHERDSIVAEEYKNSYINASWIMAPSELPGHSYIATQGPLKHTAGCFWQMVYERKVQRIVMLTKCNEKKMEKCSTYWPTEGIRFNNFTENGVCVSFLSENIILDGNAIERKFEVFPTNTQRGEQEELLHGVHIDEPSELLHDGLIVTQYCFMDWPDSGIPSSSKSIIDLIKHVRTTNRAGVELTSSSTTEDNNVSGKALENTSKGPTIVHCSAGVGRTGTWCVLDSCIEYLEKFGEYDGDLIFDLFLFYRRQRVHMVQTSSQLSFIYKALHFYLDSERLL</sequence>
<dbReference type="OrthoDB" id="10253954at2759"/>
<dbReference type="InterPro" id="IPR016130">
    <property type="entry name" value="Tyr_Pase_AS"/>
</dbReference>
<protein>
    <submittedName>
        <fullName evidence="4">Receptor-type tyrosine-protein phosphatase zeta</fullName>
    </submittedName>
</protein>
<dbReference type="InterPro" id="IPR050348">
    <property type="entry name" value="Protein-Tyr_Phosphatase"/>
</dbReference>
<dbReference type="AlphaFoldDB" id="A0A1R1PL86"/>
<dbReference type="InterPro" id="IPR029021">
    <property type="entry name" value="Prot-tyrosine_phosphatase-like"/>
</dbReference>
<dbReference type="PRINTS" id="PR00700">
    <property type="entry name" value="PRTYPHPHTASE"/>
</dbReference>
<name>A0A1R1PL86_ZANCU</name>
<dbReference type="PANTHER" id="PTHR19134:SF449">
    <property type="entry name" value="TYROSINE-PROTEIN PHOSPHATASE 1"/>
    <property type="match status" value="1"/>
</dbReference>
<dbReference type="Gene3D" id="3.90.190.10">
    <property type="entry name" value="Protein tyrosine phosphatase superfamily"/>
    <property type="match status" value="1"/>
</dbReference>
<evidence type="ECO:0000259" key="3">
    <source>
        <dbReference type="PROSITE" id="PS50056"/>
    </source>
</evidence>
<feature type="domain" description="Tyrosine specific protein phosphatases" evidence="3">
    <location>
        <begin position="285"/>
        <end position="382"/>
    </location>
</feature>
<proteinExistence type="inferred from homology"/>
<dbReference type="Proteomes" id="UP000188320">
    <property type="component" value="Unassembled WGS sequence"/>
</dbReference>
<dbReference type="SUPFAM" id="SSF52799">
    <property type="entry name" value="(Phosphotyrosine protein) phosphatases II"/>
    <property type="match status" value="1"/>
</dbReference>
<keyword evidence="4" id="KW-0675">Receptor</keyword>
<comment type="caution">
    <text evidence="4">The sequence shown here is derived from an EMBL/GenBank/DDBJ whole genome shotgun (WGS) entry which is preliminary data.</text>
</comment>
<dbReference type="EMBL" id="LSSK01000838">
    <property type="protein sequence ID" value="OMH81726.1"/>
    <property type="molecule type" value="Genomic_DNA"/>
</dbReference>
<feature type="domain" description="Tyrosine-protein phosphatase" evidence="2">
    <location>
        <begin position="65"/>
        <end position="391"/>
    </location>
</feature>
<keyword evidence="5" id="KW-1185">Reference proteome</keyword>
<dbReference type="Pfam" id="PF00102">
    <property type="entry name" value="Y_phosphatase"/>
    <property type="match status" value="1"/>
</dbReference>
<reference evidence="5" key="1">
    <citation type="submission" date="2017-01" db="EMBL/GenBank/DDBJ databases">
        <authorList>
            <person name="Wang Y."/>
            <person name="White M."/>
            <person name="Kvist S."/>
            <person name="Moncalvo J.-M."/>
        </authorList>
    </citation>
    <scope>NUCLEOTIDE SEQUENCE [LARGE SCALE GENOMIC DNA]</scope>
    <source>
        <strain evidence="5">COL-18-3</strain>
    </source>
</reference>
<organism evidence="4 5">
    <name type="scientific">Zancudomyces culisetae</name>
    <name type="common">Gut fungus</name>
    <name type="synonym">Smittium culisetae</name>
    <dbReference type="NCBI Taxonomy" id="1213189"/>
    <lineage>
        <taxon>Eukaryota</taxon>
        <taxon>Fungi</taxon>
        <taxon>Fungi incertae sedis</taxon>
        <taxon>Zoopagomycota</taxon>
        <taxon>Kickxellomycotina</taxon>
        <taxon>Harpellomycetes</taxon>
        <taxon>Harpellales</taxon>
        <taxon>Legeriomycetaceae</taxon>
        <taxon>Zancudomyces</taxon>
    </lineage>
</organism>
<dbReference type="PANTHER" id="PTHR19134">
    <property type="entry name" value="RECEPTOR-TYPE TYROSINE-PROTEIN PHOSPHATASE"/>
    <property type="match status" value="1"/>
</dbReference>
<dbReference type="InterPro" id="IPR003595">
    <property type="entry name" value="Tyr_Pase_cat"/>
</dbReference>
<dbReference type="InterPro" id="IPR000387">
    <property type="entry name" value="Tyr_Pase_dom"/>
</dbReference>
<dbReference type="InterPro" id="IPR000242">
    <property type="entry name" value="PTP_cat"/>
</dbReference>
<dbReference type="CDD" id="cd00047">
    <property type="entry name" value="PTPc"/>
    <property type="match status" value="1"/>
</dbReference>
<dbReference type="PROSITE" id="PS00383">
    <property type="entry name" value="TYR_PHOSPHATASE_1"/>
    <property type="match status" value="1"/>
</dbReference>
<dbReference type="PROSITE" id="PS50056">
    <property type="entry name" value="TYR_PHOSPHATASE_2"/>
    <property type="match status" value="1"/>
</dbReference>
<evidence type="ECO:0000259" key="2">
    <source>
        <dbReference type="PROSITE" id="PS50055"/>
    </source>
</evidence>
<dbReference type="SMART" id="SM00194">
    <property type="entry name" value="PTPc"/>
    <property type="match status" value="1"/>
</dbReference>
<evidence type="ECO:0000256" key="1">
    <source>
        <dbReference type="ARBA" id="ARBA00009649"/>
    </source>
</evidence>